<dbReference type="Proteomes" id="UP000094067">
    <property type="component" value="Unassembled WGS sequence"/>
</dbReference>
<dbReference type="EMBL" id="MEHA01000024">
    <property type="protein sequence ID" value="ODR46440.1"/>
    <property type="molecule type" value="Genomic_DNA"/>
</dbReference>
<dbReference type="EMBL" id="MCGH01000002">
    <property type="protein sequence ID" value="ODM04904.1"/>
    <property type="molecule type" value="Genomic_DNA"/>
</dbReference>
<feature type="signal peptide" evidence="1">
    <location>
        <begin position="1"/>
        <end position="26"/>
    </location>
</feature>
<protein>
    <submittedName>
        <fullName evidence="3">Uncharacterized protein</fullName>
    </submittedName>
</protein>
<reference evidence="6 9" key="1">
    <citation type="submission" date="2016-07" db="EMBL/GenBank/DDBJ databases">
        <title>Characterization of isolates of Eisenbergiella tayi derived from blood cultures, using whole genome sequencing.</title>
        <authorList>
            <person name="Burdz T."/>
            <person name="Wiebe D."/>
            <person name="Huynh C."/>
            <person name="Bernard K."/>
        </authorList>
    </citation>
    <scope>NUCLEOTIDE SEQUENCE [LARGE SCALE GENOMIC DNA]</scope>
    <source>
        <strain evidence="3 6">NML 110608</strain>
        <strain evidence="2 9">NML 120489</strain>
    </source>
</reference>
<dbReference type="Proteomes" id="UP000094271">
    <property type="component" value="Unassembled WGS sequence"/>
</dbReference>
<dbReference type="GeneID" id="93300511"/>
<keyword evidence="1" id="KW-0732">Signal</keyword>
<proteinExistence type="predicted"/>
<evidence type="ECO:0000313" key="5">
    <source>
        <dbReference type="EMBL" id="ODR46587.1"/>
    </source>
</evidence>
<dbReference type="Proteomes" id="UP000095003">
    <property type="component" value="Unassembled WGS sequence"/>
</dbReference>
<keyword evidence="8" id="KW-1185">Reference proteome</keyword>
<dbReference type="AlphaFoldDB" id="A0A1E3A806"/>
<evidence type="ECO:0000313" key="2">
    <source>
        <dbReference type="EMBL" id="ODM04670.1"/>
    </source>
</evidence>
<organism evidence="3 6">
    <name type="scientific">Eisenbergiella tayi</name>
    <dbReference type="NCBI Taxonomy" id="1432052"/>
    <lineage>
        <taxon>Bacteria</taxon>
        <taxon>Bacillati</taxon>
        <taxon>Bacillota</taxon>
        <taxon>Clostridia</taxon>
        <taxon>Lachnospirales</taxon>
        <taxon>Lachnospiraceae</taxon>
        <taxon>Eisenbergiella</taxon>
    </lineage>
</organism>
<reference evidence="4 7" key="3">
    <citation type="submission" date="2016-08" db="EMBL/GenBank/DDBJ databases">
        <authorList>
            <person name="Seilhamer J.J."/>
        </authorList>
    </citation>
    <scope>NUCLEOTIDE SEQUENCE [LARGE SCALE GENOMIC DNA]</scope>
    <source>
        <strain evidence="4 7">NML150140-1</strain>
    </source>
</reference>
<evidence type="ECO:0000313" key="4">
    <source>
        <dbReference type="EMBL" id="ODR46440.1"/>
    </source>
</evidence>
<name>A0A1E3A806_9FIRM</name>
<evidence type="ECO:0000256" key="1">
    <source>
        <dbReference type="SAM" id="SignalP"/>
    </source>
</evidence>
<evidence type="ECO:0000313" key="9">
    <source>
        <dbReference type="Proteomes" id="UP000095003"/>
    </source>
</evidence>
<dbReference type="EMBL" id="MEHD01000049">
    <property type="protein sequence ID" value="ODR46587.1"/>
    <property type="molecule type" value="Genomic_DNA"/>
</dbReference>
<sequence>MKRARKIFVLMLSCIMLCGITQPIQAASPASLVTVRTDFSDTSVPYAVPVLQYAGTGDTVIPDVVLPEGSAYKVSLTHDGNRNFIVKFYNGDKSNLLANTIGVFAGTSLLERGSTAARTGIFEIIASGNWTLTVSTITNISTKSLSGTGYKVSGLFILPGTNTTVTMNYTGKSNFIVYAHYSNGKSQLLANTIGDYSGQKVLRNPENTTCYLEVKSSGAWTVDLGYGDAVSVVPDIN</sequence>
<dbReference type="RefSeq" id="WP_009256277.1">
    <property type="nucleotide sequence ID" value="NZ_BAABXS010000002.1"/>
</dbReference>
<gene>
    <name evidence="2" type="ORF">BEH84_05732</name>
    <name evidence="4" type="ORF">BEI59_25210</name>
    <name evidence="3" type="ORF">BEI61_00785</name>
    <name evidence="5" type="ORF">BEI63_27765</name>
</gene>
<dbReference type="OrthoDB" id="2664546at2"/>
<dbReference type="Proteomes" id="UP000094869">
    <property type="component" value="Unassembled WGS sequence"/>
</dbReference>
<accession>A0A1E3A806</accession>
<evidence type="ECO:0000313" key="6">
    <source>
        <dbReference type="Proteomes" id="UP000094067"/>
    </source>
</evidence>
<reference evidence="5 8" key="2">
    <citation type="submission" date="2016-08" db="EMBL/GenBank/DDBJ databases">
        <title>Characterization of Isolates of Eisenbergiella tayi Derived from Blood Cultures, Using Whole Genome Sequencing.</title>
        <authorList>
            <person name="Bernier A.-M."/>
            <person name="Burdz T."/>
            <person name="Wiebe D."/>
            <person name="Bernard K."/>
        </authorList>
    </citation>
    <scope>NUCLEOTIDE SEQUENCE [LARGE SCALE GENOMIC DNA]</scope>
    <source>
        <strain evidence="5 8">NML120146</strain>
    </source>
</reference>
<evidence type="ECO:0000313" key="3">
    <source>
        <dbReference type="EMBL" id="ODM04904.1"/>
    </source>
</evidence>
<comment type="caution">
    <text evidence="3">The sequence shown here is derived from an EMBL/GenBank/DDBJ whole genome shotgun (WGS) entry which is preliminary data.</text>
</comment>
<evidence type="ECO:0000313" key="8">
    <source>
        <dbReference type="Proteomes" id="UP000094869"/>
    </source>
</evidence>
<dbReference type="EMBL" id="MCGI01000007">
    <property type="protein sequence ID" value="ODM04670.1"/>
    <property type="molecule type" value="Genomic_DNA"/>
</dbReference>
<evidence type="ECO:0000313" key="7">
    <source>
        <dbReference type="Proteomes" id="UP000094271"/>
    </source>
</evidence>
<feature type="chain" id="PRO_5014540559" evidence="1">
    <location>
        <begin position="27"/>
        <end position="237"/>
    </location>
</feature>